<evidence type="ECO:0000313" key="9">
    <source>
        <dbReference type="Proteomes" id="UP000050331"/>
    </source>
</evidence>
<evidence type="ECO:0000256" key="4">
    <source>
        <dbReference type="ARBA" id="ARBA00022692"/>
    </source>
</evidence>
<evidence type="ECO:0000256" key="2">
    <source>
        <dbReference type="ARBA" id="ARBA00008821"/>
    </source>
</evidence>
<proteinExistence type="inferred from homology"/>
<dbReference type="Proteomes" id="UP000050331">
    <property type="component" value="Chromosome"/>
</dbReference>
<dbReference type="InterPro" id="IPR006042">
    <property type="entry name" value="Xan_ur_permease"/>
</dbReference>
<dbReference type="PANTHER" id="PTHR42810">
    <property type="entry name" value="PURINE PERMEASE C1399.01C-RELATED"/>
    <property type="match status" value="1"/>
</dbReference>
<feature type="transmembrane region" description="Helical" evidence="7">
    <location>
        <begin position="327"/>
        <end position="353"/>
    </location>
</feature>
<feature type="transmembrane region" description="Helical" evidence="7">
    <location>
        <begin position="20"/>
        <end position="40"/>
    </location>
</feature>
<dbReference type="RefSeq" id="WP_068440873.1">
    <property type="nucleotide sequence ID" value="NZ_CP013862.1"/>
</dbReference>
<sequence>MDKHEMVMDVQEKPKLQKWVVLSLQHLFAMFGSTILVPFLTGLSPAVALISSGLGTLAYLLITKGKIPAYLGSSFAFIAPIIGASSAGGPAGAMVGTFLAGVVYGVVALLIRFLGLNWLMRILPPIVVGPVIIVIGLGLASTAIDMAMYVPGLDENVYSGTHFSVALFTLFVTIIASIFFKGFFSLIPILIGIVSGYMFALFQGIVDVSGITAGWDSIMSAGSTGEFFAAIFKSPDFVVPFVHYSPVEILSGEIVLLMAPVALVTIAEHIGDQMVLSKIVGRNFLKQPGLHRSILGDGAATMIASFLGGPPNTTYGENIGVLSITRVFSVFVIGGAALIAICFGFVGVITAAISSIPSAVMGGVSILLFGIIASNGLRMLIDNQIDLSDKRNLVIASVILVIGVGGAFIQLSDNLQIAGMALSAIIGVLLNLVLPGKESGYGNGAMFDDSDVQKNQKPSDAA</sequence>
<dbReference type="PROSITE" id="PS01116">
    <property type="entry name" value="XANTH_URACIL_PERMASE"/>
    <property type="match status" value="1"/>
</dbReference>
<evidence type="ECO:0000256" key="3">
    <source>
        <dbReference type="ARBA" id="ARBA00022448"/>
    </source>
</evidence>
<keyword evidence="5 7" id="KW-1133">Transmembrane helix</keyword>
<name>A0A0U4EA55_9BACI</name>
<evidence type="ECO:0000256" key="1">
    <source>
        <dbReference type="ARBA" id="ARBA00004141"/>
    </source>
</evidence>
<dbReference type="GO" id="GO:0005886">
    <property type="term" value="C:plasma membrane"/>
    <property type="evidence" value="ECO:0007669"/>
    <property type="project" value="TreeGrafter"/>
</dbReference>
<dbReference type="PANTHER" id="PTHR42810:SF2">
    <property type="entry name" value="PURINE PERMEASE C1399.01C-RELATED"/>
    <property type="match status" value="1"/>
</dbReference>
<dbReference type="NCBIfam" id="TIGR00801">
    <property type="entry name" value="ncs2"/>
    <property type="match status" value="1"/>
</dbReference>
<gene>
    <name evidence="8" type="ORF">AOX59_01580</name>
</gene>
<feature type="transmembrane region" description="Helical" evidence="7">
    <location>
        <begin position="46"/>
        <end position="62"/>
    </location>
</feature>
<evidence type="ECO:0000256" key="6">
    <source>
        <dbReference type="ARBA" id="ARBA00023136"/>
    </source>
</evidence>
<evidence type="ECO:0000313" key="8">
    <source>
        <dbReference type="EMBL" id="ALX47401.1"/>
    </source>
</evidence>
<feature type="transmembrane region" description="Helical" evidence="7">
    <location>
        <begin position="187"/>
        <end position="206"/>
    </location>
</feature>
<feature type="transmembrane region" description="Helical" evidence="7">
    <location>
        <begin position="417"/>
        <end position="434"/>
    </location>
</feature>
<dbReference type="KEGG" id="lao:AOX59_01580"/>
<keyword evidence="4 7" id="KW-0812">Transmembrane</keyword>
<dbReference type="OrthoDB" id="9779092at2"/>
<reference evidence="8 9" key="1">
    <citation type="submission" date="2016-01" db="EMBL/GenBank/DDBJ databases">
        <title>Complete genome sequence of strain Lentibacillus amyloliquefaciens LAM0015T isolated from saline sediment.</title>
        <authorList>
            <person name="Wang J.-L."/>
            <person name="He M.-X."/>
        </authorList>
    </citation>
    <scope>NUCLEOTIDE SEQUENCE [LARGE SCALE GENOMIC DNA]</scope>
    <source>
        <strain evidence="8 9">LAM0015</strain>
    </source>
</reference>
<dbReference type="InterPro" id="IPR006043">
    <property type="entry name" value="NCS2"/>
</dbReference>
<evidence type="ECO:0000256" key="7">
    <source>
        <dbReference type="SAM" id="Phobius"/>
    </source>
</evidence>
<keyword evidence="6 7" id="KW-0472">Membrane</keyword>
<dbReference type="Pfam" id="PF00860">
    <property type="entry name" value="Xan_ur_permease"/>
    <property type="match status" value="1"/>
</dbReference>
<dbReference type="AlphaFoldDB" id="A0A0U4EA55"/>
<dbReference type="GO" id="GO:0042907">
    <property type="term" value="F:xanthine transmembrane transporter activity"/>
    <property type="evidence" value="ECO:0007669"/>
    <property type="project" value="TreeGrafter"/>
</dbReference>
<feature type="transmembrane region" description="Helical" evidence="7">
    <location>
        <begin position="126"/>
        <end position="150"/>
    </location>
</feature>
<organism evidence="8 9">
    <name type="scientific">Lentibacillus amyloliquefaciens</name>
    <dbReference type="NCBI Taxonomy" id="1472767"/>
    <lineage>
        <taxon>Bacteria</taxon>
        <taxon>Bacillati</taxon>
        <taxon>Bacillota</taxon>
        <taxon>Bacilli</taxon>
        <taxon>Bacillales</taxon>
        <taxon>Bacillaceae</taxon>
        <taxon>Lentibacillus</taxon>
    </lineage>
</organism>
<comment type="similarity">
    <text evidence="2">Belongs to the nucleobase:cation symporter-2 (NCS2) (TC 2.A.40) family.</text>
</comment>
<feature type="transmembrane region" description="Helical" evidence="7">
    <location>
        <begin position="393"/>
        <end position="411"/>
    </location>
</feature>
<feature type="transmembrane region" description="Helical" evidence="7">
    <location>
        <begin position="359"/>
        <end position="381"/>
    </location>
</feature>
<feature type="transmembrane region" description="Helical" evidence="7">
    <location>
        <begin position="69"/>
        <end position="87"/>
    </location>
</feature>
<evidence type="ECO:0000256" key="5">
    <source>
        <dbReference type="ARBA" id="ARBA00022989"/>
    </source>
</evidence>
<keyword evidence="3" id="KW-0813">Transport</keyword>
<protein>
    <submittedName>
        <fullName evidence="8">Uracil permease</fullName>
    </submittedName>
</protein>
<feature type="transmembrane region" description="Helical" evidence="7">
    <location>
        <begin position="249"/>
        <end position="267"/>
    </location>
</feature>
<comment type="subcellular location">
    <subcellularLocation>
        <location evidence="1">Membrane</location>
        <topology evidence="1">Multi-pass membrane protein</topology>
    </subcellularLocation>
</comment>
<accession>A0A0U4EA55</accession>
<keyword evidence="9" id="KW-1185">Reference proteome</keyword>
<feature type="transmembrane region" description="Helical" evidence="7">
    <location>
        <begin position="93"/>
        <end position="114"/>
    </location>
</feature>
<dbReference type="EMBL" id="CP013862">
    <property type="protein sequence ID" value="ALX47401.1"/>
    <property type="molecule type" value="Genomic_DNA"/>
</dbReference>
<dbReference type="STRING" id="1472767.AOX59_01580"/>
<feature type="transmembrane region" description="Helical" evidence="7">
    <location>
        <begin position="162"/>
        <end position="180"/>
    </location>
</feature>